<dbReference type="Proteomes" id="UP000568380">
    <property type="component" value="Unassembled WGS sequence"/>
</dbReference>
<name>A0A7W8EME6_9ACTN</name>
<accession>A0A7W8EME6</accession>
<sequence>MHGKTVLITGSTAGIGKETARALVARGAHVILVGRDPRRAEAAAEELARGTGRAEAMTADVFGLRGLRDLAARVRERGGRLDALVNNAGANTDRRRLTADGVETMFAAHVLAPYTLTRELLPLLRGGGRVVNVTGGIPGAPIELDNLQAEKRFMGWTFSQYNHTKTMLMAMSHRMAERLREHDVAVNVVYPGHGDTPMNRQVAMSAFPYVYRPLAPLVRLIAPLAFGDLAKPARSSVHLAASAEVAGVSGAYFGQNLRHRPWPRTVLDERVRDAVWDLCEKLSA</sequence>
<proteinExistence type="inferred from homology"/>
<evidence type="ECO:0000313" key="4">
    <source>
        <dbReference type="Proteomes" id="UP000568380"/>
    </source>
</evidence>
<dbReference type="PANTHER" id="PTHR43157:SF31">
    <property type="entry name" value="PHOSPHATIDYLINOSITOL-GLYCAN BIOSYNTHESIS CLASS F PROTEIN"/>
    <property type="match status" value="1"/>
</dbReference>
<dbReference type="SUPFAM" id="SSF51735">
    <property type="entry name" value="NAD(P)-binding Rossmann-fold domains"/>
    <property type="match status" value="1"/>
</dbReference>
<dbReference type="PANTHER" id="PTHR43157">
    <property type="entry name" value="PHOSPHATIDYLINOSITOL-GLYCAN BIOSYNTHESIS CLASS F PROTEIN-RELATED"/>
    <property type="match status" value="1"/>
</dbReference>
<dbReference type="InterPro" id="IPR036291">
    <property type="entry name" value="NAD(P)-bd_dom_sf"/>
</dbReference>
<protein>
    <submittedName>
        <fullName evidence="3">NAD(P)-dependent dehydrogenase (Short-subunit alcohol dehydrogenase family)</fullName>
    </submittedName>
</protein>
<dbReference type="EMBL" id="JACHIN010000019">
    <property type="protein sequence ID" value="MBB5083877.1"/>
    <property type="molecule type" value="Genomic_DNA"/>
</dbReference>
<organism evidence="3 4">
    <name type="scientific">Nonomuraea endophytica</name>
    <dbReference type="NCBI Taxonomy" id="714136"/>
    <lineage>
        <taxon>Bacteria</taxon>
        <taxon>Bacillati</taxon>
        <taxon>Actinomycetota</taxon>
        <taxon>Actinomycetes</taxon>
        <taxon>Streptosporangiales</taxon>
        <taxon>Streptosporangiaceae</taxon>
        <taxon>Nonomuraea</taxon>
    </lineage>
</organism>
<evidence type="ECO:0000313" key="3">
    <source>
        <dbReference type="EMBL" id="MBB5083877.1"/>
    </source>
</evidence>
<dbReference type="GO" id="GO:0016491">
    <property type="term" value="F:oxidoreductase activity"/>
    <property type="evidence" value="ECO:0007669"/>
    <property type="project" value="UniProtKB-KW"/>
</dbReference>
<dbReference type="Gene3D" id="3.40.50.720">
    <property type="entry name" value="NAD(P)-binding Rossmann-like Domain"/>
    <property type="match status" value="1"/>
</dbReference>
<dbReference type="RefSeq" id="WP_184973365.1">
    <property type="nucleotide sequence ID" value="NZ_JACHIN010000019.1"/>
</dbReference>
<gene>
    <name evidence="3" type="ORF">HNR40_009382</name>
</gene>
<evidence type="ECO:0000256" key="2">
    <source>
        <dbReference type="RuleBase" id="RU000363"/>
    </source>
</evidence>
<keyword evidence="1" id="KW-0560">Oxidoreductase</keyword>
<evidence type="ECO:0000256" key="1">
    <source>
        <dbReference type="ARBA" id="ARBA00023002"/>
    </source>
</evidence>
<dbReference type="InterPro" id="IPR002347">
    <property type="entry name" value="SDR_fam"/>
</dbReference>
<comment type="similarity">
    <text evidence="2">Belongs to the short-chain dehydrogenases/reductases (SDR) family.</text>
</comment>
<dbReference type="AlphaFoldDB" id="A0A7W8EME6"/>
<keyword evidence="4" id="KW-1185">Reference proteome</keyword>
<dbReference type="Pfam" id="PF00106">
    <property type="entry name" value="adh_short"/>
    <property type="match status" value="1"/>
</dbReference>
<dbReference type="PRINTS" id="PR00080">
    <property type="entry name" value="SDRFAMILY"/>
</dbReference>
<comment type="caution">
    <text evidence="3">The sequence shown here is derived from an EMBL/GenBank/DDBJ whole genome shotgun (WGS) entry which is preliminary data.</text>
</comment>
<reference evidence="3 4" key="1">
    <citation type="submission" date="2020-08" db="EMBL/GenBank/DDBJ databases">
        <title>Genomic Encyclopedia of Type Strains, Phase IV (KMG-IV): sequencing the most valuable type-strain genomes for metagenomic binning, comparative biology and taxonomic classification.</title>
        <authorList>
            <person name="Goeker M."/>
        </authorList>
    </citation>
    <scope>NUCLEOTIDE SEQUENCE [LARGE SCALE GENOMIC DNA]</scope>
    <source>
        <strain evidence="3 4">DSM 45385</strain>
    </source>
</reference>
<dbReference type="PRINTS" id="PR00081">
    <property type="entry name" value="GDHRDH"/>
</dbReference>